<dbReference type="OrthoDB" id="4160849at2759"/>
<organism evidence="2 3">
    <name type="scientific">Rhinocladiella mackenziei CBS 650.93</name>
    <dbReference type="NCBI Taxonomy" id="1442369"/>
    <lineage>
        <taxon>Eukaryota</taxon>
        <taxon>Fungi</taxon>
        <taxon>Dikarya</taxon>
        <taxon>Ascomycota</taxon>
        <taxon>Pezizomycotina</taxon>
        <taxon>Eurotiomycetes</taxon>
        <taxon>Chaetothyriomycetidae</taxon>
        <taxon>Chaetothyriales</taxon>
        <taxon>Herpotrichiellaceae</taxon>
        <taxon>Rhinocladiella</taxon>
    </lineage>
</organism>
<dbReference type="HOGENOM" id="CLU_000288_34_22_1"/>
<keyword evidence="3" id="KW-1185">Reference proteome</keyword>
<feature type="region of interest" description="Disordered" evidence="1">
    <location>
        <begin position="365"/>
        <end position="385"/>
    </location>
</feature>
<dbReference type="InterPro" id="IPR035994">
    <property type="entry name" value="Nucleoside_phosphorylase_sf"/>
</dbReference>
<dbReference type="AlphaFoldDB" id="A0A0D2I9K5"/>
<evidence type="ECO:0000313" key="3">
    <source>
        <dbReference type="Proteomes" id="UP000053617"/>
    </source>
</evidence>
<dbReference type="InterPro" id="IPR053137">
    <property type="entry name" value="NLR-like"/>
</dbReference>
<dbReference type="SUPFAM" id="SSF53167">
    <property type="entry name" value="Purine and uridine phosphorylases"/>
    <property type="match status" value="1"/>
</dbReference>
<dbReference type="Gene3D" id="3.40.50.1580">
    <property type="entry name" value="Nucleoside phosphorylase domain"/>
    <property type="match status" value="1"/>
</dbReference>
<evidence type="ECO:0000313" key="2">
    <source>
        <dbReference type="EMBL" id="KIX02499.1"/>
    </source>
</evidence>
<dbReference type="PANTHER" id="PTHR46082">
    <property type="entry name" value="ATP/GTP-BINDING PROTEIN-RELATED"/>
    <property type="match status" value="1"/>
</dbReference>
<sequence length="385" mass="42994">MPPRPYEDYRIGWICALSIEMVAARAMLDEEHGLIRGQGQDTNTYYGGRIHDHNVIIACLPAGVSSLVSATHVGKDMIRTFRELRFVLLVGIGGGIPDLPTHDIRLGDVVVSRPGESHGGVTQLDKGKAIHGGIFRRQGSLNAPPNTLLTAISALDVEHRLNDGSTNISNYLSDILRRGPHMRSYGYPGVEKDRLFHADYPHPPENPTCSKCNSAHEIHRKLRYNTIPQIHYGVIASGNLVVKNPVYREELRRDASALCVETEAAGLMNILPCLVVRGICNYADSHKNDIWHPYAAATAAAFTKELLLYVSTDQTDHEEPISESLGHIQQYIEYQEPFQCQEAMEQTRDNSRMLQANQIYNLDAYEEQRNHSRTTSAGLLEDAKY</sequence>
<dbReference type="RefSeq" id="XP_013269635.1">
    <property type="nucleotide sequence ID" value="XM_013414181.1"/>
</dbReference>
<accession>A0A0D2I9K5</accession>
<protein>
    <recommendedName>
        <fullName evidence="4">Nucleoside phosphorylase domain-containing protein</fullName>
    </recommendedName>
</protein>
<dbReference type="GeneID" id="25296511"/>
<dbReference type="VEuPathDB" id="FungiDB:Z518_08440"/>
<dbReference type="STRING" id="1442369.A0A0D2I9K5"/>
<reference evidence="2 3" key="1">
    <citation type="submission" date="2015-01" db="EMBL/GenBank/DDBJ databases">
        <title>The Genome Sequence of Rhinocladiella mackenzie CBS 650.93.</title>
        <authorList>
            <consortium name="The Broad Institute Genomics Platform"/>
            <person name="Cuomo C."/>
            <person name="de Hoog S."/>
            <person name="Gorbushina A."/>
            <person name="Stielow B."/>
            <person name="Teixiera M."/>
            <person name="Abouelleil A."/>
            <person name="Chapman S.B."/>
            <person name="Priest M."/>
            <person name="Young S.K."/>
            <person name="Wortman J."/>
            <person name="Nusbaum C."/>
            <person name="Birren B."/>
        </authorList>
    </citation>
    <scope>NUCLEOTIDE SEQUENCE [LARGE SCALE GENOMIC DNA]</scope>
    <source>
        <strain evidence="2 3">CBS 650.93</strain>
    </source>
</reference>
<dbReference type="PANTHER" id="PTHR46082:SF11">
    <property type="entry name" value="AAA+ ATPASE DOMAIN-CONTAINING PROTEIN-RELATED"/>
    <property type="match status" value="1"/>
</dbReference>
<proteinExistence type="predicted"/>
<gene>
    <name evidence="2" type="ORF">Z518_08440</name>
</gene>
<dbReference type="EMBL" id="KN847480">
    <property type="protein sequence ID" value="KIX02499.1"/>
    <property type="molecule type" value="Genomic_DNA"/>
</dbReference>
<dbReference type="GO" id="GO:0009116">
    <property type="term" value="P:nucleoside metabolic process"/>
    <property type="evidence" value="ECO:0007669"/>
    <property type="project" value="InterPro"/>
</dbReference>
<dbReference type="Proteomes" id="UP000053617">
    <property type="component" value="Unassembled WGS sequence"/>
</dbReference>
<evidence type="ECO:0008006" key="4">
    <source>
        <dbReference type="Google" id="ProtNLM"/>
    </source>
</evidence>
<dbReference type="GO" id="GO:0003824">
    <property type="term" value="F:catalytic activity"/>
    <property type="evidence" value="ECO:0007669"/>
    <property type="project" value="InterPro"/>
</dbReference>
<evidence type="ECO:0000256" key="1">
    <source>
        <dbReference type="SAM" id="MobiDB-lite"/>
    </source>
</evidence>
<name>A0A0D2I9K5_9EURO</name>